<organism evidence="1 2">
    <name type="scientific">Rummeliibacillus stabekisii</name>
    <dbReference type="NCBI Taxonomy" id="241244"/>
    <lineage>
        <taxon>Bacteria</taxon>
        <taxon>Bacillati</taxon>
        <taxon>Bacillota</taxon>
        <taxon>Bacilli</taxon>
        <taxon>Bacillales</taxon>
        <taxon>Caryophanaceae</taxon>
        <taxon>Rummeliibacillus</taxon>
    </lineage>
</organism>
<name>A0A143H8G4_9BACL</name>
<reference evidence="2" key="2">
    <citation type="submission" date="2016-03" db="EMBL/GenBank/DDBJ databases">
        <authorList>
            <person name="Ploux O."/>
        </authorList>
    </citation>
    <scope>NUCLEOTIDE SEQUENCE [LARGE SCALE GENOMIC DNA]</scope>
    <source>
        <strain evidence="2">PP9</strain>
    </source>
</reference>
<reference evidence="1 2" key="1">
    <citation type="journal article" date="2016" name="Genome Announc.">
        <title>Whole-Genome Sequence of Rummeliibacillus stabekisii Strain PP9 Isolated from Antarctic Soil.</title>
        <authorList>
            <person name="da Mota F.F."/>
            <person name="Vollu R.E."/>
            <person name="Jurelevicius D."/>
            <person name="Seldin L."/>
        </authorList>
    </citation>
    <scope>NUCLEOTIDE SEQUENCE [LARGE SCALE GENOMIC DNA]</scope>
    <source>
        <strain evidence="1 2">PP9</strain>
    </source>
</reference>
<dbReference type="RefSeq" id="WP_066784096.1">
    <property type="nucleotide sequence ID" value="NZ_CP014806.1"/>
</dbReference>
<dbReference type="EMBL" id="CP014806">
    <property type="protein sequence ID" value="AMW97988.1"/>
    <property type="molecule type" value="Genomic_DNA"/>
</dbReference>
<gene>
    <name evidence="1" type="ORF">ATY39_00305</name>
</gene>
<dbReference type="AlphaFoldDB" id="A0A143H8G4"/>
<dbReference type="STRING" id="241244.ATY39_00305"/>
<dbReference type="Proteomes" id="UP000076021">
    <property type="component" value="Chromosome"/>
</dbReference>
<evidence type="ECO:0000313" key="1">
    <source>
        <dbReference type="EMBL" id="AMW97988.1"/>
    </source>
</evidence>
<evidence type="ECO:0000313" key="2">
    <source>
        <dbReference type="Proteomes" id="UP000076021"/>
    </source>
</evidence>
<dbReference type="OrthoDB" id="2721244at2"/>
<dbReference type="KEGG" id="rst:ATY39_00305"/>
<sequence>MKKINRNIGITIFKRTGILIKYPHVDLLKELVTATISIEEDVKMTVIVDLKLNTIAKEGCMDEILEILPDYDEDSYIEQIKHWAEVFIDNQIIDPQAYFDKLL</sequence>
<keyword evidence="2" id="KW-1185">Reference proteome</keyword>
<proteinExistence type="predicted"/>
<accession>A0A143H8G4</accession>
<protein>
    <submittedName>
        <fullName evidence="1">Uncharacterized protein</fullName>
    </submittedName>
</protein>